<dbReference type="PANTHER" id="PTHR42085:SF2">
    <property type="entry name" value="F-BOX DOMAIN-CONTAINING PROTEIN"/>
    <property type="match status" value="1"/>
</dbReference>
<dbReference type="EMBL" id="LASV01000135">
    <property type="protein sequence ID" value="KKA22595.1"/>
    <property type="molecule type" value="Genomic_DNA"/>
</dbReference>
<evidence type="ECO:0008006" key="4">
    <source>
        <dbReference type="Google" id="ProtNLM"/>
    </source>
</evidence>
<dbReference type="AlphaFoldDB" id="A0A0F4YWW3"/>
<evidence type="ECO:0000313" key="3">
    <source>
        <dbReference type="Proteomes" id="UP000053958"/>
    </source>
</evidence>
<dbReference type="InterPro" id="IPR038883">
    <property type="entry name" value="AN11006-like"/>
</dbReference>
<proteinExistence type="predicted"/>
<organism evidence="2 3">
    <name type="scientific">Rasamsonia emersonii (strain ATCC 16479 / CBS 393.64 / IMI 116815)</name>
    <dbReference type="NCBI Taxonomy" id="1408163"/>
    <lineage>
        <taxon>Eukaryota</taxon>
        <taxon>Fungi</taxon>
        <taxon>Dikarya</taxon>
        <taxon>Ascomycota</taxon>
        <taxon>Pezizomycotina</taxon>
        <taxon>Eurotiomycetes</taxon>
        <taxon>Eurotiomycetidae</taxon>
        <taxon>Eurotiales</taxon>
        <taxon>Trichocomaceae</taxon>
        <taxon>Rasamsonia</taxon>
    </lineage>
</organism>
<dbReference type="OrthoDB" id="5372935at2759"/>
<feature type="region of interest" description="Disordered" evidence="1">
    <location>
        <begin position="1"/>
        <end position="31"/>
    </location>
</feature>
<keyword evidence="3" id="KW-1185">Reference proteome</keyword>
<dbReference type="Proteomes" id="UP000053958">
    <property type="component" value="Unassembled WGS sequence"/>
</dbReference>
<accession>A0A0F4YWW3</accession>
<name>A0A0F4YWW3_RASE3</name>
<reference evidence="2 3" key="1">
    <citation type="submission" date="2015-04" db="EMBL/GenBank/DDBJ databases">
        <authorList>
            <person name="Heijne W.H."/>
            <person name="Fedorova N.D."/>
            <person name="Nierman W.C."/>
            <person name="Vollebregt A.W."/>
            <person name="Zhao Z."/>
            <person name="Wu L."/>
            <person name="Kumar M."/>
            <person name="Stam H."/>
            <person name="van den Berg M.A."/>
            <person name="Pel H.J."/>
        </authorList>
    </citation>
    <scope>NUCLEOTIDE SEQUENCE [LARGE SCALE GENOMIC DNA]</scope>
    <source>
        <strain evidence="2 3">CBS 393.64</strain>
    </source>
</reference>
<gene>
    <name evidence="2" type="ORF">T310_3386</name>
</gene>
<dbReference type="GeneID" id="25315736"/>
<evidence type="ECO:0000313" key="2">
    <source>
        <dbReference type="EMBL" id="KKA22595.1"/>
    </source>
</evidence>
<evidence type="ECO:0000256" key="1">
    <source>
        <dbReference type="SAM" id="MobiDB-lite"/>
    </source>
</evidence>
<dbReference type="PANTHER" id="PTHR42085">
    <property type="entry name" value="F-BOX DOMAIN-CONTAINING PROTEIN"/>
    <property type="match status" value="1"/>
</dbReference>
<feature type="compositionally biased region" description="Acidic residues" evidence="1">
    <location>
        <begin position="256"/>
        <end position="266"/>
    </location>
</feature>
<comment type="caution">
    <text evidence="2">The sequence shown here is derived from an EMBL/GenBank/DDBJ whole genome shotgun (WGS) entry which is preliminary data.</text>
</comment>
<protein>
    <recommendedName>
        <fullName evidence="4">F-box domain-containing protein</fullName>
    </recommendedName>
</protein>
<feature type="region of interest" description="Disordered" evidence="1">
    <location>
        <begin position="256"/>
        <end position="291"/>
    </location>
</feature>
<sequence length="291" mass="33180">MTSTLEDALEKVTLEDRDSEEEDEEEEEDDQLEDITPFRFFDLPSEIRLKIYSLVLFGSRRKAGPRPNGNVGASSRNKPLAPLSHRLSLFLTSRRVHDEASQLFYSAQTFRVFPIQDFSRLPTLASLAPSYRPLITTVELILGSSWTAPPKSWRATRRLGLQQMVRVRTLKVFVQCDPSHPVFEGFRISRDFYTEFAGNLLHQILQQLPGLVQVEFDAWPSVQKNGPLMSRLLSEVRAAGKKILWGPERGWSDFDDDDDGNYDCNEDQNVASHQSLDDQRPDTVLLPPMNA</sequence>
<feature type="compositionally biased region" description="Acidic residues" evidence="1">
    <location>
        <begin position="17"/>
        <end position="31"/>
    </location>
</feature>
<dbReference type="RefSeq" id="XP_013329207.1">
    <property type="nucleotide sequence ID" value="XM_013473753.1"/>
</dbReference>